<dbReference type="InterPro" id="IPR036397">
    <property type="entry name" value="RNaseH_sf"/>
</dbReference>
<dbReference type="InterPro" id="IPR050900">
    <property type="entry name" value="Transposase_IS3/IS150/IS904"/>
</dbReference>
<dbReference type="OrthoDB" id="4281720at2"/>
<dbReference type="Proteomes" id="UP000273807">
    <property type="component" value="Unassembled WGS sequence"/>
</dbReference>
<dbReference type="Gene3D" id="1.10.10.10">
    <property type="entry name" value="Winged helix-like DNA-binding domain superfamily/Winged helix DNA-binding domain"/>
    <property type="match status" value="1"/>
</dbReference>
<dbReference type="PANTHER" id="PTHR46889:SF5">
    <property type="entry name" value="INTEGRASE PROTEIN"/>
    <property type="match status" value="1"/>
</dbReference>
<keyword evidence="2" id="KW-0175">Coiled coil</keyword>
<dbReference type="InterPro" id="IPR009057">
    <property type="entry name" value="Homeodomain-like_sf"/>
</dbReference>
<keyword evidence="5" id="KW-1185">Reference proteome</keyword>
<dbReference type="Pfam" id="PF13333">
    <property type="entry name" value="rve_2"/>
    <property type="match status" value="1"/>
</dbReference>
<name>A0A3N0CDL7_9MICC</name>
<comment type="function">
    <text evidence="1">Involved in the transposition of the insertion sequence.</text>
</comment>
<dbReference type="Pfam" id="PF00665">
    <property type="entry name" value="rve"/>
    <property type="match status" value="1"/>
</dbReference>
<dbReference type="InterPro" id="IPR036388">
    <property type="entry name" value="WH-like_DNA-bd_sf"/>
</dbReference>
<feature type="coiled-coil region" evidence="2">
    <location>
        <begin position="63"/>
        <end position="93"/>
    </location>
</feature>
<sequence>MPKRYPQDQRERAVRMVLDHLSEYDSVFAACSAIGPKLNIGRESLRRWVLQAQIDADERPGVTSAEQTRIRELESENRELREANEILKKASNFLREGARPSPPQIAGFIDELRADGHGVEPACKVLREQGVQVAPRTYRSWKSKAPAVRTVTDAAIVNALKDTAEKPESLYGRRKMTAWLRREGHDVARCTVDRLMRDEAMNGLVRGRKPRAGRPAKDSQRAPDLLNRDFTAARPNAVWVTDFTYVRTWAGFAYVAFAIDVFSRAIVGWHGSTIKDTDMVLTTLKMALWRRDQAGTPVPAGMVHHSDAGSQYTSIRFGEALLLEGLAASVGSVGDAYDNALAESTIGLYKNECVRKGSPFMTGPLKQLADVEKATMNWVHWYNTERLHSTLSMIPPDEFEQNYYAQIYS</sequence>
<evidence type="ECO:0000259" key="3">
    <source>
        <dbReference type="PROSITE" id="PS50994"/>
    </source>
</evidence>
<protein>
    <submittedName>
        <fullName evidence="4">IS3 family transposase</fullName>
    </submittedName>
</protein>
<dbReference type="GO" id="GO:0006313">
    <property type="term" value="P:DNA transposition"/>
    <property type="evidence" value="ECO:0007669"/>
    <property type="project" value="InterPro"/>
</dbReference>
<evidence type="ECO:0000256" key="1">
    <source>
        <dbReference type="ARBA" id="ARBA00002286"/>
    </source>
</evidence>
<dbReference type="PROSITE" id="PS50994">
    <property type="entry name" value="INTEGRASE"/>
    <property type="match status" value="1"/>
</dbReference>
<dbReference type="SUPFAM" id="SSF46689">
    <property type="entry name" value="Homeodomain-like"/>
    <property type="match status" value="1"/>
</dbReference>
<dbReference type="InterPro" id="IPR025948">
    <property type="entry name" value="HTH-like_dom"/>
</dbReference>
<evidence type="ECO:0000256" key="2">
    <source>
        <dbReference type="SAM" id="Coils"/>
    </source>
</evidence>
<dbReference type="GO" id="GO:0015074">
    <property type="term" value="P:DNA integration"/>
    <property type="evidence" value="ECO:0007669"/>
    <property type="project" value="InterPro"/>
</dbReference>
<feature type="domain" description="Integrase catalytic" evidence="3">
    <location>
        <begin position="231"/>
        <end position="403"/>
    </location>
</feature>
<dbReference type="EMBL" id="RBED01000014">
    <property type="protein sequence ID" value="RNL61535.1"/>
    <property type="molecule type" value="Genomic_DNA"/>
</dbReference>
<reference evidence="4 5" key="1">
    <citation type="submission" date="2018-10" db="EMBL/GenBank/DDBJ databases">
        <title>Genome sequencing of Arthrobacter oryzae TNB02.</title>
        <authorList>
            <person name="Cho Y.-J."/>
            <person name="Cho A."/>
            <person name="Kim O.-S."/>
        </authorList>
    </citation>
    <scope>NUCLEOTIDE SEQUENCE [LARGE SCALE GENOMIC DNA]</scope>
    <source>
        <strain evidence="4 5">TNB02</strain>
    </source>
</reference>
<dbReference type="InterPro" id="IPR012337">
    <property type="entry name" value="RNaseH-like_sf"/>
</dbReference>
<dbReference type="Pfam" id="PF13276">
    <property type="entry name" value="HTH_21"/>
    <property type="match status" value="1"/>
</dbReference>
<dbReference type="GO" id="GO:0004803">
    <property type="term" value="F:transposase activity"/>
    <property type="evidence" value="ECO:0007669"/>
    <property type="project" value="InterPro"/>
</dbReference>
<dbReference type="PANTHER" id="PTHR46889">
    <property type="entry name" value="TRANSPOSASE INSF FOR INSERTION SEQUENCE IS3B-RELATED"/>
    <property type="match status" value="1"/>
</dbReference>
<dbReference type="AlphaFoldDB" id="A0A3N0CDL7"/>
<comment type="caution">
    <text evidence="4">The sequence shown here is derived from an EMBL/GenBank/DDBJ whole genome shotgun (WGS) entry which is preliminary data.</text>
</comment>
<evidence type="ECO:0000313" key="4">
    <source>
        <dbReference type="EMBL" id="RNL61535.1"/>
    </source>
</evidence>
<dbReference type="SUPFAM" id="SSF53098">
    <property type="entry name" value="Ribonuclease H-like"/>
    <property type="match status" value="1"/>
</dbReference>
<proteinExistence type="predicted"/>
<accession>A0A3N0CDL7</accession>
<dbReference type="InterPro" id="IPR001584">
    <property type="entry name" value="Integrase_cat-core"/>
</dbReference>
<dbReference type="GO" id="GO:0003677">
    <property type="term" value="F:DNA binding"/>
    <property type="evidence" value="ECO:0007669"/>
    <property type="project" value="InterPro"/>
</dbReference>
<organism evidence="4 5">
    <name type="scientific">Arthrobacter oryzae</name>
    <dbReference type="NCBI Taxonomy" id="409290"/>
    <lineage>
        <taxon>Bacteria</taxon>
        <taxon>Bacillati</taxon>
        <taxon>Actinomycetota</taxon>
        <taxon>Actinomycetes</taxon>
        <taxon>Micrococcales</taxon>
        <taxon>Micrococcaceae</taxon>
        <taxon>Arthrobacter</taxon>
    </lineage>
</organism>
<dbReference type="Gene3D" id="3.30.420.10">
    <property type="entry name" value="Ribonuclease H-like superfamily/Ribonuclease H"/>
    <property type="match status" value="1"/>
</dbReference>
<feature type="non-terminal residue" evidence="4">
    <location>
        <position position="409"/>
    </location>
</feature>
<gene>
    <name evidence="4" type="ORF">D7003_01370</name>
</gene>
<dbReference type="NCBIfam" id="NF033516">
    <property type="entry name" value="transpos_IS3"/>
    <property type="match status" value="1"/>
</dbReference>
<evidence type="ECO:0000313" key="5">
    <source>
        <dbReference type="Proteomes" id="UP000273807"/>
    </source>
</evidence>
<dbReference type="InterPro" id="IPR048020">
    <property type="entry name" value="Transpos_IS3"/>
</dbReference>
<dbReference type="RefSeq" id="WP_123253725.1">
    <property type="nucleotide sequence ID" value="NZ_RBED01000014.1"/>
</dbReference>